<dbReference type="EMBL" id="BDIP01005526">
    <property type="protein sequence ID" value="GIQ89870.1"/>
    <property type="molecule type" value="Genomic_DNA"/>
</dbReference>
<dbReference type="AlphaFoldDB" id="A0A9K3D7I8"/>
<name>A0A9K3D7I8_9EUKA</name>
<keyword evidence="3" id="KW-1185">Reference proteome</keyword>
<protein>
    <recommendedName>
        <fullName evidence="1">tRNA (guanine(10)-N(2))-methyltransferase TRMT11 N-terminal domain-containing protein</fullName>
    </recommendedName>
</protein>
<feature type="domain" description="tRNA (guanine(10)-N(2))-methyltransferase TRMT11 N-terminal" evidence="1">
    <location>
        <begin position="3"/>
        <end position="73"/>
    </location>
</feature>
<dbReference type="Pfam" id="PF25904">
    <property type="entry name" value="Tmrp11_N"/>
    <property type="match status" value="1"/>
</dbReference>
<sequence>MLFLVVFPDTVTFPRFCRVELFAIAEAQGIPVSVVADSGHNYVYVDMPDEAAAERLVSMAVEILAVFRVLAWGCDDAGILTMTGSAILCGL</sequence>
<proteinExistence type="predicted"/>
<organism evidence="2 3">
    <name type="scientific">Kipferlia bialata</name>
    <dbReference type="NCBI Taxonomy" id="797122"/>
    <lineage>
        <taxon>Eukaryota</taxon>
        <taxon>Metamonada</taxon>
        <taxon>Carpediemonas-like organisms</taxon>
        <taxon>Kipferlia</taxon>
    </lineage>
</organism>
<reference evidence="2 3" key="1">
    <citation type="journal article" date="2018" name="PLoS ONE">
        <title>The draft genome of Kipferlia bialata reveals reductive genome evolution in fornicate parasites.</title>
        <authorList>
            <person name="Tanifuji G."/>
            <person name="Takabayashi S."/>
            <person name="Kume K."/>
            <person name="Takagi M."/>
            <person name="Nakayama T."/>
            <person name="Kamikawa R."/>
            <person name="Inagaki Y."/>
            <person name="Hashimoto T."/>
        </authorList>
    </citation>
    <scope>NUCLEOTIDE SEQUENCE [LARGE SCALE GENOMIC DNA]</scope>
    <source>
        <strain evidence="2">NY0173</strain>
    </source>
</reference>
<evidence type="ECO:0000313" key="3">
    <source>
        <dbReference type="Proteomes" id="UP000265618"/>
    </source>
</evidence>
<accession>A0A9K3D7I8</accession>
<dbReference type="Proteomes" id="UP000265618">
    <property type="component" value="Unassembled WGS sequence"/>
</dbReference>
<evidence type="ECO:0000259" key="1">
    <source>
        <dbReference type="Pfam" id="PF25904"/>
    </source>
</evidence>
<dbReference type="InterPro" id="IPR059073">
    <property type="entry name" value="TRMT11_N"/>
</dbReference>
<gene>
    <name evidence="2" type="ORF">KIPB_012472</name>
</gene>
<evidence type="ECO:0000313" key="2">
    <source>
        <dbReference type="EMBL" id="GIQ89870.1"/>
    </source>
</evidence>
<comment type="caution">
    <text evidence="2">The sequence shown here is derived from an EMBL/GenBank/DDBJ whole genome shotgun (WGS) entry which is preliminary data.</text>
</comment>